<feature type="transmembrane region" description="Helical" evidence="2">
    <location>
        <begin position="173"/>
        <end position="195"/>
    </location>
</feature>
<gene>
    <name evidence="4" type="ORF">FPZ11_14645</name>
</gene>
<evidence type="ECO:0000259" key="3">
    <source>
        <dbReference type="SMART" id="SM00014"/>
    </source>
</evidence>
<sequence length="258" mass="26850">MPHTEKMPSHRTAHSLVLPLPRRAPIYFGALWVLTFAFGFIIASIPGALSAQLGLDRALNDAHSPLLDAVAKTLDKLDSVTVVAAFIVVLVVVVGLSSSWWRGIAAAFVAGGGWLLCLIPKAVVAEARPPAGSIAHTVIGDAATLSYPSGHVVFAVTFTVAAVLVARRGAVRAIVAAVGILFVLVTAWSRLYVGAHYGTDIVGAVLAGLAGALTIAWLWNVVAPRVARRFSGAATDDKASPSASPAPRTPREDADLRS</sequence>
<feature type="compositionally biased region" description="Basic and acidic residues" evidence="1">
    <location>
        <begin position="249"/>
        <end position="258"/>
    </location>
</feature>
<feature type="transmembrane region" description="Helical" evidence="2">
    <location>
        <begin position="26"/>
        <end position="49"/>
    </location>
</feature>
<feature type="domain" description="Phosphatidic acid phosphatase type 2/haloperoxidase" evidence="3">
    <location>
        <begin position="101"/>
        <end position="216"/>
    </location>
</feature>
<feature type="transmembrane region" description="Helical" evidence="2">
    <location>
        <begin position="104"/>
        <end position="125"/>
    </location>
</feature>
<protein>
    <submittedName>
        <fullName evidence="4">Phosphatase PAP2 family protein</fullName>
    </submittedName>
</protein>
<dbReference type="Gene3D" id="1.20.144.10">
    <property type="entry name" value="Phosphatidic acid phosphatase type 2/haloperoxidase"/>
    <property type="match status" value="1"/>
</dbReference>
<keyword evidence="2" id="KW-0812">Transmembrane</keyword>
<organism evidence="4 5">
    <name type="scientific">Humibacter ginsenosidimutans</name>
    <dbReference type="NCBI Taxonomy" id="2599293"/>
    <lineage>
        <taxon>Bacteria</taxon>
        <taxon>Bacillati</taxon>
        <taxon>Actinomycetota</taxon>
        <taxon>Actinomycetes</taxon>
        <taxon>Micrococcales</taxon>
        <taxon>Microbacteriaceae</taxon>
        <taxon>Humibacter</taxon>
    </lineage>
</organism>
<evidence type="ECO:0000256" key="1">
    <source>
        <dbReference type="SAM" id="MobiDB-lite"/>
    </source>
</evidence>
<evidence type="ECO:0000256" key="2">
    <source>
        <dbReference type="SAM" id="Phobius"/>
    </source>
</evidence>
<dbReference type="OrthoDB" id="9789113at2"/>
<dbReference type="Pfam" id="PF01569">
    <property type="entry name" value="PAP2"/>
    <property type="match status" value="1"/>
</dbReference>
<feature type="region of interest" description="Disordered" evidence="1">
    <location>
        <begin position="232"/>
        <end position="258"/>
    </location>
</feature>
<dbReference type="InterPro" id="IPR036938">
    <property type="entry name" value="PAP2/HPO_sf"/>
</dbReference>
<keyword evidence="2" id="KW-0472">Membrane</keyword>
<dbReference type="Proteomes" id="UP000320216">
    <property type="component" value="Chromosome"/>
</dbReference>
<name>A0A5B8M769_9MICO</name>
<dbReference type="KEGG" id="huw:FPZ11_14645"/>
<feature type="transmembrane region" description="Helical" evidence="2">
    <location>
        <begin position="79"/>
        <end position="97"/>
    </location>
</feature>
<evidence type="ECO:0000313" key="4">
    <source>
        <dbReference type="EMBL" id="QDZ15844.1"/>
    </source>
</evidence>
<evidence type="ECO:0000313" key="5">
    <source>
        <dbReference type="Proteomes" id="UP000320216"/>
    </source>
</evidence>
<feature type="transmembrane region" description="Helical" evidence="2">
    <location>
        <begin position="145"/>
        <end position="166"/>
    </location>
</feature>
<keyword evidence="2" id="KW-1133">Transmembrane helix</keyword>
<dbReference type="PANTHER" id="PTHR14969:SF13">
    <property type="entry name" value="AT30094P"/>
    <property type="match status" value="1"/>
</dbReference>
<feature type="transmembrane region" description="Helical" evidence="2">
    <location>
        <begin position="201"/>
        <end position="222"/>
    </location>
</feature>
<dbReference type="AlphaFoldDB" id="A0A5B8M769"/>
<proteinExistence type="predicted"/>
<reference evidence="4 5" key="1">
    <citation type="submission" date="2019-07" db="EMBL/GenBank/DDBJ databases">
        <title>Full genome sequence of Humibacter sp. WJ7-1.</title>
        <authorList>
            <person name="Im W.-T."/>
        </authorList>
    </citation>
    <scope>NUCLEOTIDE SEQUENCE [LARGE SCALE GENOMIC DNA]</scope>
    <source>
        <strain evidence="4 5">WJ7-1</strain>
    </source>
</reference>
<dbReference type="SMART" id="SM00014">
    <property type="entry name" value="acidPPc"/>
    <property type="match status" value="1"/>
</dbReference>
<dbReference type="SUPFAM" id="SSF48317">
    <property type="entry name" value="Acid phosphatase/Vanadium-dependent haloperoxidase"/>
    <property type="match status" value="1"/>
</dbReference>
<dbReference type="EMBL" id="CP042305">
    <property type="protein sequence ID" value="QDZ15844.1"/>
    <property type="molecule type" value="Genomic_DNA"/>
</dbReference>
<keyword evidence="5" id="KW-1185">Reference proteome</keyword>
<dbReference type="PANTHER" id="PTHR14969">
    <property type="entry name" value="SPHINGOSINE-1-PHOSPHATE PHOSPHOHYDROLASE"/>
    <property type="match status" value="1"/>
</dbReference>
<accession>A0A5B8M769</accession>
<dbReference type="InterPro" id="IPR000326">
    <property type="entry name" value="PAP2/HPO"/>
</dbReference>